<accession>A0A4Y2GPC2</accession>
<dbReference type="Proteomes" id="UP000499080">
    <property type="component" value="Unassembled WGS sequence"/>
</dbReference>
<organism evidence="1 2">
    <name type="scientific">Araneus ventricosus</name>
    <name type="common">Orbweaver spider</name>
    <name type="synonym">Epeira ventricosa</name>
    <dbReference type="NCBI Taxonomy" id="182803"/>
    <lineage>
        <taxon>Eukaryota</taxon>
        <taxon>Metazoa</taxon>
        <taxon>Ecdysozoa</taxon>
        <taxon>Arthropoda</taxon>
        <taxon>Chelicerata</taxon>
        <taxon>Arachnida</taxon>
        <taxon>Araneae</taxon>
        <taxon>Araneomorphae</taxon>
        <taxon>Entelegynae</taxon>
        <taxon>Araneoidea</taxon>
        <taxon>Araneidae</taxon>
        <taxon>Araneus</taxon>
    </lineage>
</organism>
<reference evidence="1 2" key="1">
    <citation type="journal article" date="2019" name="Sci. Rep.">
        <title>Orb-weaving spider Araneus ventricosus genome elucidates the spidroin gene catalogue.</title>
        <authorList>
            <person name="Kono N."/>
            <person name="Nakamura H."/>
            <person name="Ohtoshi R."/>
            <person name="Moran D.A.P."/>
            <person name="Shinohara A."/>
            <person name="Yoshida Y."/>
            <person name="Fujiwara M."/>
            <person name="Mori M."/>
            <person name="Tomita M."/>
            <person name="Arakawa K."/>
        </authorList>
    </citation>
    <scope>NUCLEOTIDE SEQUENCE [LARGE SCALE GENOMIC DNA]</scope>
</reference>
<dbReference type="EMBL" id="BGPR01001483">
    <property type="protein sequence ID" value="GBM55057.1"/>
    <property type="molecule type" value="Genomic_DNA"/>
</dbReference>
<evidence type="ECO:0000313" key="1">
    <source>
        <dbReference type="EMBL" id="GBM55057.1"/>
    </source>
</evidence>
<evidence type="ECO:0000313" key="2">
    <source>
        <dbReference type="Proteomes" id="UP000499080"/>
    </source>
</evidence>
<protein>
    <submittedName>
        <fullName evidence="1">Uncharacterized protein</fullName>
    </submittedName>
</protein>
<name>A0A4Y2GPC2_ARAVE</name>
<gene>
    <name evidence="1" type="ORF">AVEN_146096_1</name>
</gene>
<comment type="caution">
    <text evidence="1">The sequence shown here is derived from an EMBL/GenBank/DDBJ whole genome shotgun (WGS) entry which is preliminary data.</text>
</comment>
<keyword evidence="2" id="KW-1185">Reference proteome</keyword>
<proteinExistence type="predicted"/>
<dbReference type="AlphaFoldDB" id="A0A4Y2GPC2"/>
<sequence>MAGHTGSPPSKQLLRCVKQLELQKTFSRNSKSIIQGLCFAPSVSIPLNGCPHTRQSSAFTLLRRVHFQNPTFFGSKKQHLKTSSSSQNLVFFVPKILFFFFVPKNLVSSLRQALSLLYQNKMPCQAFPSSLLPEPKVKLFFIGKAYKQNQINCAKTPNCPQKLANQTSNPSCTPQRLADSQLETLRHF</sequence>